<dbReference type="PANTHER" id="PTHR22642">
    <property type="entry name" value="IMIDAZOLONEPROPIONASE"/>
    <property type="match status" value="1"/>
</dbReference>
<gene>
    <name evidence="3" type="ORF">MTR62_05515</name>
</gene>
<dbReference type="InterPro" id="IPR013108">
    <property type="entry name" value="Amidohydro_3"/>
</dbReference>
<dbReference type="Gene3D" id="2.30.40.10">
    <property type="entry name" value="Urease, subunit C, domain 1"/>
    <property type="match status" value="1"/>
</dbReference>
<dbReference type="CDD" id="cd01300">
    <property type="entry name" value="YtcJ_like"/>
    <property type="match status" value="1"/>
</dbReference>
<name>A0ABT0BBI8_9SPHN</name>
<dbReference type="SUPFAM" id="SSF51556">
    <property type="entry name" value="Metallo-dependent hydrolases"/>
    <property type="match status" value="1"/>
</dbReference>
<dbReference type="InterPro" id="IPR011059">
    <property type="entry name" value="Metal-dep_hydrolase_composite"/>
</dbReference>
<dbReference type="Pfam" id="PF07969">
    <property type="entry name" value="Amidohydro_3"/>
    <property type="match status" value="1"/>
</dbReference>
<dbReference type="EMBL" id="JALHLF010000012">
    <property type="protein sequence ID" value="MCJ2182159.1"/>
    <property type="molecule type" value="Genomic_DNA"/>
</dbReference>
<dbReference type="Gene3D" id="3.20.20.140">
    <property type="entry name" value="Metal-dependent hydrolases"/>
    <property type="match status" value="1"/>
</dbReference>
<keyword evidence="4" id="KW-1185">Reference proteome</keyword>
<protein>
    <submittedName>
        <fullName evidence="3">Amidohydrolase</fullName>
    </submittedName>
</protein>
<dbReference type="InterPro" id="IPR032466">
    <property type="entry name" value="Metal_Hydrolase"/>
</dbReference>
<keyword evidence="1" id="KW-0732">Signal</keyword>
<accession>A0ABT0BBI8</accession>
<evidence type="ECO:0000313" key="4">
    <source>
        <dbReference type="Proteomes" id="UP001162881"/>
    </source>
</evidence>
<evidence type="ECO:0000256" key="1">
    <source>
        <dbReference type="SAM" id="SignalP"/>
    </source>
</evidence>
<dbReference type="PANTHER" id="PTHR22642:SF2">
    <property type="entry name" value="PROTEIN LONG AFTER FAR-RED 3"/>
    <property type="match status" value="1"/>
</dbReference>
<feature type="chain" id="PRO_5046741134" evidence="1">
    <location>
        <begin position="23"/>
        <end position="593"/>
    </location>
</feature>
<proteinExistence type="predicted"/>
<dbReference type="InterPro" id="IPR033932">
    <property type="entry name" value="YtcJ-like"/>
</dbReference>
<evidence type="ECO:0000313" key="3">
    <source>
        <dbReference type="EMBL" id="MCJ2182159.1"/>
    </source>
</evidence>
<sequence>MKSRFAALLAGTLLLAPHLALAGASGAPGTGAAQDHGEADLVLRNATVITLDAADTMAQAVAVRDGHIVAVGKDTQIASWIGGATQVIDLHGQTLVPGFIDAHAHVQGLAASEYIRVPIQAPPLADADAILAKLRERQRELAPGSWLIGQGTYNQVMPTRAQLDAAFPDNPVQLRWSAHDSLINHKAALAAGLTRDAPDPVGVGRYERGPDGEVWILRDAPVNLHQPEPTYAQQKKAIARTLTDFFLDKGVTTVFDMSSPEIAFRAYQELKQEGALPVRLLMGFMIGNHDGEQEARSDGHELTTGGGEDGLFDALLKTGLHTGFGDDWLTVGPIKIFLDGVWGTTAATYKPAWKGSGTTWVPDNTGGVSRSQDTLNHQFLLAQENDWTVWVHANGDRAQDMVLNAVEYAQAHAPQPDPRHRIEHMGHFLVQDPARTPERLARMKRDGVIPSIQVAMLWRLTQTNAQEPDVTFFAERTMIDHGFHPPLGSDTLGTQNYATNPLFSIDRAVNRTTKFGQVVQPEQAVTPLEALKMATIWAAWSGHLETSRGSIEVGKLADFAVLDHNPLTIEKQKIGTIAVTETIVGGKLAYHRP</sequence>
<dbReference type="RefSeq" id="WP_244017801.1">
    <property type="nucleotide sequence ID" value="NZ_JALHLF010000012.1"/>
</dbReference>
<feature type="signal peptide" evidence="1">
    <location>
        <begin position="1"/>
        <end position="22"/>
    </location>
</feature>
<dbReference type="Gene3D" id="3.10.310.70">
    <property type="match status" value="1"/>
</dbReference>
<comment type="caution">
    <text evidence="3">The sequence shown here is derived from an EMBL/GenBank/DDBJ whole genome shotgun (WGS) entry which is preliminary data.</text>
</comment>
<dbReference type="SUPFAM" id="SSF51338">
    <property type="entry name" value="Composite domain of metallo-dependent hydrolases"/>
    <property type="match status" value="1"/>
</dbReference>
<evidence type="ECO:0000259" key="2">
    <source>
        <dbReference type="Pfam" id="PF07969"/>
    </source>
</evidence>
<organism evidence="3 4">
    <name type="scientific">Novosphingobium organovorum</name>
    <dbReference type="NCBI Taxonomy" id="2930092"/>
    <lineage>
        <taxon>Bacteria</taxon>
        <taxon>Pseudomonadati</taxon>
        <taxon>Pseudomonadota</taxon>
        <taxon>Alphaproteobacteria</taxon>
        <taxon>Sphingomonadales</taxon>
        <taxon>Sphingomonadaceae</taxon>
        <taxon>Novosphingobium</taxon>
    </lineage>
</organism>
<dbReference type="Proteomes" id="UP001162881">
    <property type="component" value="Unassembled WGS sequence"/>
</dbReference>
<reference evidence="3" key="1">
    <citation type="submission" date="2022-03" db="EMBL/GenBank/DDBJ databases">
        <title>Identification of a novel bacterium isolated from mangrove sediments.</title>
        <authorList>
            <person name="Pan X."/>
        </authorList>
    </citation>
    <scope>NUCLEOTIDE SEQUENCE</scope>
    <source>
        <strain evidence="3">B1949</strain>
    </source>
</reference>
<feature type="domain" description="Amidohydrolase 3" evidence="2">
    <location>
        <begin position="86"/>
        <end position="590"/>
    </location>
</feature>